<accession>A0ABQ0WTS2</accession>
<evidence type="ECO:0000313" key="2">
    <source>
        <dbReference type="Proteomes" id="UP000321794"/>
    </source>
</evidence>
<protein>
    <submittedName>
        <fullName evidence="1">Uncharacterized protein</fullName>
    </submittedName>
</protein>
<dbReference type="EMBL" id="BJZK01000001">
    <property type="protein sequence ID" value="GEO70907.1"/>
    <property type="molecule type" value="Genomic_DNA"/>
</dbReference>
<organism evidence="1 2">
    <name type="scientific">Levilactobacillus zymae</name>
    <dbReference type="NCBI Taxonomy" id="267363"/>
    <lineage>
        <taxon>Bacteria</taxon>
        <taxon>Bacillati</taxon>
        <taxon>Bacillota</taxon>
        <taxon>Bacilli</taxon>
        <taxon>Lactobacillales</taxon>
        <taxon>Lactobacillaceae</taxon>
        <taxon>Levilactobacillus</taxon>
    </lineage>
</organism>
<reference evidence="1 2" key="1">
    <citation type="submission" date="2019-07" db="EMBL/GenBank/DDBJ databases">
        <title>Whole genome shotgun sequence of Lactobacillus zymae NBRC 107157.</title>
        <authorList>
            <person name="Hosoyama A."/>
            <person name="Uohara A."/>
            <person name="Ohji S."/>
            <person name="Ichikawa N."/>
        </authorList>
    </citation>
    <scope>NUCLEOTIDE SEQUENCE [LARGE SCALE GENOMIC DNA]</scope>
    <source>
        <strain evidence="1 2">NBRC 107157</strain>
    </source>
</reference>
<dbReference type="Proteomes" id="UP000321794">
    <property type="component" value="Unassembled WGS sequence"/>
</dbReference>
<sequence length="69" mass="7973">MNTLSTKVDEGIRELNSFTNWVLFDFEEVRSEKIGFAREVRLEGMTEGRLGHLKDNNLCKTVKKKGARE</sequence>
<evidence type="ECO:0000313" key="1">
    <source>
        <dbReference type="EMBL" id="GEO70907.1"/>
    </source>
</evidence>
<keyword evidence="2" id="KW-1185">Reference proteome</keyword>
<gene>
    <name evidence="1" type="ORF">LZY01_00750</name>
</gene>
<name>A0ABQ0WTS2_9LACO</name>
<comment type="caution">
    <text evidence="1">The sequence shown here is derived from an EMBL/GenBank/DDBJ whole genome shotgun (WGS) entry which is preliminary data.</text>
</comment>
<proteinExistence type="predicted"/>